<dbReference type="GO" id="GO:0003676">
    <property type="term" value="F:nucleic acid binding"/>
    <property type="evidence" value="ECO:0007669"/>
    <property type="project" value="InterPro"/>
</dbReference>
<dbReference type="EnsemblMetazoa" id="RPRC008915-RA">
    <property type="protein sequence ID" value="RPRC008915-PA"/>
    <property type="gene ID" value="RPRC008915"/>
</dbReference>
<reference evidence="1" key="1">
    <citation type="submission" date="2015-05" db="UniProtKB">
        <authorList>
            <consortium name="EnsemblMetazoa"/>
        </authorList>
    </citation>
    <scope>IDENTIFICATION</scope>
</reference>
<evidence type="ECO:0000313" key="2">
    <source>
        <dbReference type="Proteomes" id="UP000015103"/>
    </source>
</evidence>
<dbReference type="Gene3D" id="3.30.420.10">
    <property type="entry name" value="Ribonuclease H-like superfamily/Ribonuclease H"/>
    <property type="match status" value="1"/>
</dbReference>
<dbReference type="OMA" id="VWSICER"/>
<dbReference type="Proteomes" id="UP000015103">
    <property type="component" value="Unassembled WGS sequence"/>
</dbReference>
<dbReference type="VEuPathDB" id="VectorBase:RPRC008915"/>
<dbReference type="eggNOG" id="ENOG502TBFE">
    <property type="taxonomic scope" value="Eukaryota"/>
</dbReference>
<sequence>MFWSKEYLPSNSPDLNPLDYYVWSLVERDIKKSRHPNVASLKAAIEAAFADKDRDTSKCACTCFSPRMEAVIQGSGGSIV</sequence>
<protein>
    <recommendedName>
        <fullName evidence="3">Tc1-like transposase DDE domain-containing protein</fullName>
    </recommendedName>
</protein>
<evidence type="ECO:0008006" key="3">
    <source>
        <dbReference type="Google" id="ProtNLM"/>
    </source>
</evidence>
<dbReference type="HOGENOM" id="CLU_2592737_0_0_1"/>
<evidence type="ECO:0000313" key="1">
    <source>
        <dbReference type="EnsemblMetazoa" id="RPRC008915-PA"/>
    </source>
</evidence>
<name>T1HXZ5_RHOPR</name>
<dbReference type="InterPro" id="IPR036397">
    <property type="entry name" value="RNaseH_sf"/>
</dbReference>
<dbReference type="AlphaFoldDB" id="T1HXZ5"/>
<dbReference type="InParanoid" id="T1HXZ5"/>
<proteinExistence type="predicted"/>
<keyword evidence="2" id="KW-1185">Reference proteome</keyword>
<accession>T1HXZ5</accession>
<organism evidence="1 2">
    <name type="scientific">Rhodnius prolixus</name>
    <name type="common">Triatomid bug</name>
    <dbReference type="NCBI Taxonomy" id="13249"/>
    <lineage>
        <taxon>Eukaryota</taxon>
        <taxon>Metazoa</taxon>
        <taxon>Ecdysozoa</taxon>
        <taxon>Arthropoda</taxon>
        <taxon>Hexapoda</taxon>
        <taxon>Insecta</taxon>
        <taxon>Pterygota</taxon>
        <taxon>Neoptera</taxon>
        <taxon>Paraneoptera</taxon>
        <taxon>Hemiptera</taxon>
        <taxon>Heteroptera</taxon>
        <taxon>Panheteroptera</taxon>
        <taxon>Cimicomorpha</taxon>
        <taxon>Reduviidae</taxon>
        <taxon>Triatominae</taxon>
        <taxon>Rhodnius</taxon>
    </lineage>
</organism>
<dbReference type="EMBL" id="ACPB03011317">
    <property type="status" value="NOT_ANNOTATED_CDS"/>
    <property type="molecule type" value="Genomic_DNA"/>
</dbReference>